<gene>
    <name evidence="1" type="ORF">FOZ62_022455</name>
</gene>
<protein>
    <submittedName>
        <fullName evidence="1">Uncharacterized protein</fullName>
    </submittedName>
</protein>
<comment type="caution">
    <text evidence="1">The sequence shown here is derived from an EMBL/GenBank/DDBJ whole genome shotgun (WGS) entry which is preliminary data.</text>
</comment>
<dbReference type="AlphaFoldDB" id="A0A7J6RY48"/>
<sequence length="84" mass="9240">MERNPLTGSRVVVLLPCTSGSAWNWERRLGSLSASLGNFCPAMVYRLPHSGVMWTARDLEPVGIAVTSLQASDSDKDKDKYVDQ</sequence>
<dbReference type="EMBL" id="JABANM010018954">
    <property type="protein sequence ID" value="KAF4725266.1"/>
    <property type="molecule type" value="Genomic_DNA"/>
</dbReference>
<evidence type="ECO:0000313" key="2">
    <source>
        <dbReference type="Proteomes" id="UP000574390"/>
    </source>
</evidence>
<name>A0A7J6RY48_PEROL</name>
<evidence type="ECO:0000313" key="1">
    <source>
        <dbReference type="EMBL" id="KAF4725266.1"/>
    </source>
</evidence>
<proteinExistence type="predicted"/>
<organism evidence="1 2">
    <name type="scientific">Perkinsus olseni</name>
    <name type="common">Perkinsus atlanticus</name>
    <dbReference type="NCBI Taxonomy" id="32597"/>
    <lineage>
        <taxon>Eukaryota</taxon>
        <taxon>Sar</taxon>
        <taxon>Alveolata</taxon>
        <taxon>Perkinsozoa</taxon>
        <taxon>Perkinsea</taxon>
        <taxon>Perkinsida</taxon>
        <taxon>Perkinsidae</taxon>
        <taxon>Perkinsus</taxon>
    </lineage>
</organism>
<accession>A0A7J6RY48</accession>
<reference evidence="1 2" key="1">
    <citation type="submission" date="2020-04" db="EMBL/GenBank/DDBJ databases">
        <title>Perkinsus olseni comparative genomics.</title>
        <authorList>
            <person name="Bogema D.R."/>
        </authorList>
    </citation>
    <scope>NUCLEOTIDE SEQUENCE [LARGE SCALE GENOMIC DNA]</scope>
    <source>
        <strain evidence="1">ATCC PRA-205</strain>
    </source>
</reference>
<dbReference type="Proteomes" id="UP000574390">
    <property type="component" value="Unassembled WGS sequence"/>
</dbReference>